<keyword evidence="4" id="KW-0720">Serine protease</keyword>
<evidence type="ECO:0000256" key="1">
    <source>
        <dbReference type="ARBA" id="ARBA00006534"/>
    </source>
</evidence>
<evidence type="ECO:0000256" key="4">
    <source>
        <dbReference type="ARBA" id="ARBA00022825"/>
    </source>
</evidence>
<keyword evidence="6" id="KW-1185">Reference proteome</keyword>
<reference evidence="6" key="1">
    <citation type="submission" date="2016-10" db="EMBL/GenBank/DDBJ databases">
        <authorList>
            <person name="Varghese N."/>
            <person name="Submissions S."/>
        </authorList>
    </citation>
    <scope>NUCLEOTIDE SEQUENCE [LARGE SCALE GENOMIC DNA]</scope>
    <source>
        <strain evidence="6">CGMCC 1.3703</strain>
    </source>
</reference>
<dbReference type="RefSeq" id="WP_089651112.1">
    <property type="nucleotide sequence ID" value="NZ_FNIZ01000002.1"/>
</dbReference>
<comment type="similarity">
    <text evidence="1">Belongs to the peptidase S51 family.</text>
</comment>
<dbReference type="InterPro" id="IPR005320">
    <property type="entry name" value="Peptidase_S51"/>
</dbReference>
<evidence type="ECO:0000256" key="2">
    <source>
        <dbReference type="ARBA" id="ARBA00022670"/>
    </source>
</evidence>
<dbReference type="STRING" id="240303.SAMN05421677_102356"/>
<accession>A0A1H0GKJ0</accession>
<evidence type="ECO:0000313" key="6">
    <source>
        <dbReference type="Proteomes" id="UP000198860"/>
    </source>
</evidence>
<dbReference type="EMBL" id="FNIZ01000002">
    <property type="protein sequence ID" value="SDO07487.1"/>
    <property type="molecule type" value="Genomic_DNA"/>
</dbReference>
<evidence type="ECO:0000256" key="3">
    <source>
        <dbReference type="ARBA" id="ARBA00022801"/>
    </source>
</evidence>
<dbReference type="Gene3D" id="3.40.50.880">
    <property type="match status" value="1"/>
</dbReference>
<dbReference type="OrthoDB" id="9778515at2"/>
<dbReference type="SUPFAM" id="SSF52317">
    <property type="entry name" value="Class I glutamine amidotransferase-like"/>
    <property type="match status" value="1"/>
</dbReference>
<protein>
    <submittedName>
        <fullName evidence="5">Dipeptidase E</fullName>
    </submittedName>
</protein>
<dbReference type="GO" id="GO:0006508">
    <property type="term" value="P:proteolysis"/>
    <property type="evidence" value="ECO:0007669"/>
    <property type="project" value="UniProtKB-KW"/>
</dbReference>
<evidence type="ECO:0000313" key="5">
    <source>
        <dbReference type="EMBL" id="SDO07487.1"/>
    </source>
</evidence>
<dbReference type="AlphaFoldDB" id="A0A1H0GKJ0"/>
<sequence length="205" mass="22511">MGALILSGGGSAEQNKKAHASFAEKLEQGKAVLYIPVAGDPERRPHEESFHYIKKCLKPHGISQLEMWTDFNGKSFVDLQRFAGVYISGGCSLKLRRLMYESGFDRVLLDFYKRGGVVFGQSAGAVVFGKALSGGKEALNLVENYRIVCHYKSEDESETTLITKNESFQILAMEDGGSVLVSDSGIKKISGGIYTFEKGKKNIIE</sequence>
<dbReference type="Proteomes" id="UP000198860">
    <property type="component" value="Unassembled WGS sequence"/>
</dbReference>
<gene>
    <name evidence="5" type="ORF">SAMN05421677_102356</name>
</gene>
<keyword evidence="2" id="KW-0645">Protease</keyword>
<keyword evidence="3" id="KW-0378">Hydrolase</keyword>
<proteinExistence type="inferred from homology"/>
<dbReference type="InterPro" id="IPR029062">
    <property type="entry name" value="Class_I_gatase-like"/>
</dbReference>
<name>A0A1H0GKJ0_HALAD</name>
<dbReference type="GO" id="GO:0008236">
    <property type="term" value="F:serine-type peptidase activity"/>
    <property type="evidence" value="ECO:0007669"/>
    <property type="project" value="UniProtKB-KW"/>
</dbReference>
<dbReference type="Pfam" id="PF03575">
    <property type="entry name" value="Peptidase_S51"/>
    <property type="match status" value="1"/>
</dbReference>
<organism evidence="5 6">
    <name type="scientific">Halobacillus aidingensis</name>
    <dbReference type="NCBI Taxonomy" id="240303"/>
    <lineage>
        <taxon>Bacteria</taxon>
        <taxon>Bacillati</taxon>
        <taxon>Bacillota</taxon>
        <taxon>Bacilli</taxon>
        <taxon>Bacillales</taxon>
        <taxon>Bacillaceae</taxon>
        <taxon>Halobacillus</taxon>
    </lineage>
</organism>